<evidence type="ECO:0000256" key="7">
    <source>
        <dbReference type="SAM" id="MobiDB-lite"/>
    </source>
</evidence>
<comment type="similarity">
    <text evidence="2">Belongs to the FAD-binding monooxygenase family.</text>
</comment>
<dbReference type="Pfam" id="PF00743">
    <property type="entry name" value="FMO-like"/>
    <property type="match status" value="1"/>
</dbReference>
<dbReference type="SUPFAM" id="SSF51905">
    <property type="entry name" value="FAD/NAD(P)-binding domain"/>
    <property type="match status" value="2"/>
</dbReference>
<keyword evidence="5" id="KW-0521">NADP</keyword>
<evidence type="ECO:0000313" key="9">
    <source>
        <dbReference type="Proteomes" id="UP001501470"/>
    </source>
</evidence>
<dbReference type="Gene3D" id="3.50.50.60">
    <property type="entry name" value="FAD/NAD(P)-binding domain"/>
    <property type="match status" value="1"/>
</dbReference>
<organism evidence="8 9">
    <name type="scientific">Dactylosporangium maewongense</name>
    <dbReference type="NCBI Taxonomy" id="634393"/>
    <lineage>
        <taxon>Bacteria</taxon>
        <taxon>Bacillati</taxon>
        <taxon>Actinomycetota</taxon>
        <taxon>Actinomycetes</taxon>
        <taxon>Micromonosporales</taxon>
        <taxon>Micromonosporaceae</taxon>
        <taxon>Dactylosporangium</taxon>
    </lineage>
</organism>
<dbReference type="InterPro" id="IPR036188">
    <property type="entry name" value="FAD/NAD-bd_sf"/>
</dbReference>
<dbReference type="InterPro" id="IPR020946">
    <property type="entry name" value="Flavin_mOase-like"/>
</dbReference>
<feature type="compositionally biased region" description="Basic and acidic residues" evidence="7">
    <location>
        <begin position="443"/>
        <end position="458"/>
    </location>
</feature>
<keyword evidence="9" id="KW-1185">Reference proteome</keyword>
<feature type="region of interest" description="Disordered" evidence="7">
    <location>
        <begin position="425"/>
        <end position="470"/>
    </location>
</feature>
<dbReference type="InterPro" id="IPR050346">
    <property type="entry name" value="FMO-like"/>
</dbReference>
<proteinExistence type="inferred from homology"/>
<evidence type="ECO:0000256" key="3">
    <source>
        <dbReference type="ARBA" id="ARBA00022630"/>
    </source>
</evidence>
<dbReference type="PIRSF" id="PIRSF000332">
    <property type="entry name" value="FMO"/>
    <property type="match status" value="1"/>
</dbReference>
<dbReference type="Proteomes" id="UP001501470">
    <property type="component" value="Unassembled WGS sequence"/>
</dbReference>
<evidence type="ECO:0000256" key="4">
    <source>
        <dbReference type="ARBA" id="ARBA00022827"/>
    </source>
</evidence>
<name>A0ABN2C3W4_9ACTN</name>
<comment type="similarity">
    <text evidence="1">Belongs to the FMO family.</text>
</comment>
<dbReference type="PANTHER" id="PTHR23023">
    <property type="entry name" value="DIMETHYLANILINE MONOOXYGENASE"/>
    <property type="match status" value="1"/>
</dbReference>
<evidence type="ECO:0000313" key="8">
    <source>
        <dbReference type="EMBL" id="GAA1552297.1"/>
    </source>
</evidence>
<keyword evidence="4" id="KW-0274">FAD</keyword>
<dbReference type="PRINTS" id="PR00370">
    <property type="entry name" value="FMOXYGENASE"/>
</dbReference>
<dbReference type="InterPro" id="IPR000960">
    <property type="entry name" value="Flavin_mOase"/>
</dbReference>
<keyword evidence="3" id="KW-0285">Flavoprotein</keyword>
<keyword evidence="6" id="KW-0560">Oxidoreductase</keyword>
<reference evidence="8 9" key="1">
    <citation type="journal article" date="2019" name="Int. J. Syst. Evol. Microbiol.">
        <title>The Global Catalogue of Microorganisms (GCM) 10K type strain sequencing project: providing services to taxonomists for standard genome sequencing and annotation.</title>
        <authorList>
            <consortium name="The Broad Institute Genomics Platform"/>
            <consortium name="The Broad Institute Genome Sequencing Center for Infectious Disease"/>
            <person name="Wu L."/>
            <person name="Ma J."/>
        </authorList>
    </citation>
    <scope>NUCLEOTIDE SEQUENCE [LARGE SCALE GENOMIC DNA]</scope>
    <source>
        <strain evidence="8 9">JCM 15933</strain>
    </source>
</reference>
<evidence type="ECO:0000256" key="2">
    <source>
        <dbReference type="ARBA" id="ARBA00010139"/>
    </source>
</evidence>
<evidence type="ECO:0000256" key="1">
    <source>
        <dbReference type="ARBA" id="ARBA00009183"/>
    </source>
</evidence>
<sequence length="470" mass="50357">MVVIGAGPAGLATLKALADARVPAICFDAGDRPGGLWVLGGPHSSAYRTLHLNTSRTRTEFADFPMPAGWPDYPGHASVAAYLADYARTFGLDERIRHRHVVTRVHQTRHGTWEVTAEGPQGTVEVTAAAVVVASGHNTVPRLPDPPHPGDLTATQLHSHDYRGPEQLQGRRVLVVGGGNSAMDIAVDASHAATRTLLSVRRGVWIVPKYLFGRPSDTLNGALAKRLPWRARQRISQTMLRLAVGPPQRYGLPAPAHGFLQDHPTLSDALLPRITHGEIEVRPAIDRFDGDDVIFSNGNRDSVDVVVWCTGYRVDVPFLDPALLGEGADRLPLYRHVFHLDAPGLMFVGLMQSTGAALPVVEAQARLVAGHLAGTYALPPLAAQRKDCAAELRAARDRWGERRPAMRIDFDAYLDLAARELATGRKRAAATQNPAPSGPIRADGGETRAEGGEMRADGGARQAPGGGAGT</sequence>
<dbReference type="EMBL" id="BAAAQD010000022">
    <property type="protein sequence ID" value="GAA1552297.1"/>
    <property type="molecule type" value="Genomic_DNA"/>
</dbReference>
<evidence type="ECO:0000256" key="6">
    <source>
        <dbReference type="ARBA" id="ARBA00023002"/>
    </source>
</evidence>
<accession>A0ABN2C3W4</accession>
<gene>
    <name evidence="8" type="ORF">GCM10009827_086300</name>
</gene>
<comment type="caution">
    <text evidence="8">The sequence shown here is derived from an EMBL/GenBank/DDBJ whole genome shotgun (WGS) entry which is preliminary data.</text>
</comment>
<protein>
    <submittedName>
        <fullName evidence="8">NAD(P)-binding domain-containing protein</fullName>
    </submittedName>
</protein>
<evidence type="ECO:0000256" key="5">
    <source>
        <dbReference type="ARBA" id="ARBA00022857"/>
    </source>
</evidence>